<evidence type="ECO:0000256" key="7">
    <source>
        <dbReference type="ARBA" id="ARBA00023235"/>
    </source>
</evidence>
<dbReference type="Gene3D" id="3.30.70.1060">
    <property type="entry name" value="Dimeric alpha+beta barrel"/>
    <property type="match status" value="1"/>
</dbReference>
<evidence type="ECO:0000256" key="8">
    <source>
        <dbReference type="NCBIfam" id="TIGR03221"/>
    </source>
</evidence>
<dbReference type="InterPro" id="IPR003464">
    <property type="entry name" value="Muconolactone_d_Isoase"/>
</dbReference>
<comment type="catalytic activity">
    <reaction evidence="1 9">
        <text>(S)-muconolactone = (4,5-dihydro-5-oxofuran-2-yl)-acetate</text>
        <dbReference type="Rhea" id="RHEA:12348"/>
        <dbReference type="ChEBI" id="CHEBI:58425"/>
        <dbReference type="ChEBI" id="CHEBI:58736"/>
        <dbReference type="EC" id="5.3.3.4"/>
    </reaction>
</comment>
<proteinExistence type="inferred from homology"/>
<evidence type="ECO:0000313" key="11">
    <source>
        <dbReference type="EMBL" id="MCS0636826.1"/>
    </source>
</evidence>
<evidence type="ECO:0000313" key="12">
    <source>
        <dbReference type="Proteomes" id="UP001431313"/>
    </source>
</evidence>
<keyword evidence="6 9" id="KW-0058">Aromatic hydrocarbons catabolism</keyword>
<dbReference type="InterPro" id="IPR011008">
    <property type="entry name" value="Dimeric_a/b-barrel"/>
</dbReference>
<dbReference type="SUPFAM" id="SSF54909">
    <property type="entry name" value="Dimeric alpha+beta barrel"/>
    <property type="match status" value="1"/>
</dbReference>
<accession>A0ABT2CJD5</accession>
<evidence type="ECO:0000256" key="1">
    <source>
        <dbReference type="ARBA" id="ARBA00001739"/>
    </source>
</evidence>
<comment type="subunit">
    <text evidence="4">Homodecamer.</text>
</comment>
<organism evidence="11 12">
    <name type="scientific">Streptomyces pyxinae</name>
    <dbReference type="NCBI Taxonomy" id="2970734"/>
    <lineage>
        <taxon>Bacteria</taxon>
        <taxon>Bacillati</taxon>
        <taxon>Actinomycetota</taxon>
        <taxon>Actinomycetes</taxon>
        <taxon>Kitasatosporales</taxon>
        <taxon>Streptomycetaceae</taxon>
        <taxon>Streptomyces</taxon>
    </lineage>
</organism>
<dbReference type="Proteomes" id="UP001431313">
    <property type="component" value="Unassembled WGS sequence"/>
</dbReference>
<reference evidence="11" key="1">
    <citation type="submission" date="2022-08" db="EMBL/GenBank/DDBJ databases">
        <authorList>
            <person name="Somphong A."/>
            <person name="Phongsopitanun W."/>
        </authorList>
    </citation>
    <scope>NUCLEOTIDE SEQUENCE</scope>
    <source>
        <strain evidence="11">LP05-1</strain>
    </source>
</reference>
<dbReference type="EC" id="5.3.3.4" evidence="5 8"/>
<evidence type="ECO:0000259" key="10">
    <source>
        <dbReference type="Pfam" id="PF02426"/>
    </source>
</evidence>
<dbReference type="GO" id="GO:0016159">
    <property type="term" value="F:muconolactone delta-isomerase activity"/>
    <property type="evidence" value="ECO:0007669"/>
    <property type="project" value="UniProtKB-EC"/>
</dbReference>
<evidence type="ECO:0000256" key="3">
    <source>
        <dbReference type="ARBA" id="ARBA00010882"/>
    </source>
</evidence>
<feature type="domain" description="Muconolactone isomerase" evidence="10">
    <location>
        <begin position="1"/>
        <end position="90"/>
    </location>
</feature>
<comment type="similarity">
    <text evidence="3 9">Belongs to the muconolactone Delta-isomerase family.</text>
</comment>
<dbReference type="RefSeq" id="WP_258788106.1">
    <property type="nucleotide sequence ID" value="NZ_JANUGQ010000010.1"/>
</dbReference>
<evidence type="ECO:0000256" key="9">
    <source>
        <dbReference type="PIRNR" id="PIRNR001486"/>
    </source>
</evidence>
<dbReference type="NCBIfam" id="TIGR03221">
    <property type="entry name" value="muco_delta"/>
    <property type="match status" value="1"/>
</dbReference>
<name>A0ABT2CJD5_9ACTN</name>
<dbReference type="Pfam" id="PF02426">
    <property type="entry name" value="MIase"/>
    <property type="match status" value="1"/>
</dbReference>
<evidence type="ECO:0000256" key="4">
    <source>
        <dbReference type="ARBA" id="ARBA00011365"/>
    </source>
</evidence>
<keyword evidence="7 9" id="KW-0413">Isomerase</keyword>
<dbReference type="PIRSF" id="PIRSF001486">
    <property type="entry name" value="CatC"/>
    <property type="match status" value="1"/>
</dbReference>
<evidence type="ECO:0000256" key="6">
    <source>
        <dbReference type="ARBA" id="ARBA00022797"/>
    </source>
</evidence>
<sequence length="97" mass="11001">MLFAVRMGVDLPRDLDPGVREDLVAREKAYCQELQKSGRWPHIWRCAGQYANLSVFDVEDNEALHRVLWNLPLFPYLTIEITPLVQHPSDLAAGGAV</sequence>
<comment type="pathway">
    <text evidence="2 9">Aromatic compound metabolism; beta-ketoadipate pathway; 5-oxo-4,5-dihydro-2-furylacetate from catechol: step 3/3.</text>
</comment>
<comment type="caution">
    <text evidence="11">The sequence shown here is derived from an EMBL/GenBank/DDBJ whole genome shotgun (WGS) entry which is preliminary data.</text>
</comment>
<keyword evidence="12" id="KW-1185">Reference proteome</keyword>
<dbReference type="EMBL" id="JANUGQ010000010">
    <property type="protein sequence ID" value="MCS0636826.1"/>
    <property type="molecule type" value="Genomic_DNA"/>
</dbReference>
<dbReference type="InterPro" id="IPR026029">
    <property type="entry name" value="MLI_dom"/>
</dbReference>
<protein>
    <recommendedName>
        <fullName evidence="5 8">Muconolactone Delta-isomerase</fullName>
        <shortName evidence="9">MIase</shortName>
        <ecNumber evidence="5 8">5.3.3.4</ecNumber>
    </recommendedName>
</protein>
<evidence type="ECO:0000256" key="5">
    <source>
        <dbReference type="ARBA" id="ARBA00012070"/>
    </source>
</evidence>
<gene>
    <name evidence="11" type="primary">catC</name>
    <name evidence="11" type="ORF">NX801_14395</name>
</gene>
<evidence type="ECO:0000256" key="2">
    <source>
        <dbReference type="ARBA" id="ARBA00005193"/>
    </source>
</evidence>